<dbReference type="Gene3D" id="3.80.10.10">
    <property type="entry name" value="Ribonuclease Inhibitor"/>
    <property type="match status" value="1"/>
</dbReference>
<reference evidence="1" key="1">
    <citation type="submission" date="2024-02" db="EMBL/GenBank/DDBJ databases">
        <authorList>
            <consortium name="ELIXIR-Norway"/>
            <consortium name="Elixir Norway"/>
        </authorList>
    </citation>
    <scope>NUCLEOTIDE SEQUENCE</scope>
</reference>
<feature type="non-terminal residue" evidence="1">
    <location>
        <position position="83"/>
    </location>
</feature>
<protein>
    <recommendedName>
        <fullName evidence="3">Resistance protein</fullName>
    </recommendedName>
</protein>
<evidence type="ECO:0000313" key="2">
    <source>
        <dbReference type="Proteomes" id="UP001497444"/>
    </source>
</evidence>
<dbReference type="SUPFAM" id="SSF52047">
    <property type="entry name" value="RNI-like"/>
    <property type="match status" value="1"/>
</dbReference>
<dbReference type="InterPro" id="IPR032675">
    <property type="entry name" value="LRR_dom_sf"/>
</dbReference>
<keyword evidence="2" id="KW-1185">Reference proteome</keyword>
<dbReference type="Proteomes" id="UP001497444">
    <property type="component" value="Unassembled WGS sequence"/>
</dbReference>
<proteinExistence type="predicted"/>
<dbReference type="Pfam" id="PF00560">
    <property type="entry name" value="LRR_1"/>
    <property type="match status" value="2"/>
</dbReference>
<accession>A0ABP0V5V3</accession>
<sequence>LLELQICSDVVEFPEVAKGTFPKLQTLDLSSCESLGSFPEVPKGAFPKLQTLDLSYCKSLGSLPLSLEVLTTLRKLTLKGCKK</sequence>
<gene>
    <name evidence="1" type="ORF">CSSPJE1EN1_LOCUS25136</name>
</gene>
<name>A0ABP0V5V3_9BRYO</name>
<dbReference type="InterPro" id="IPR001611">
    <property type="entry name" value="Leu-rich_rpt"/>
</dbReference>
<comment type="caution">
    <text evidence="1">The sequence shown here is derived from an EMBL/GenBank/DDBJ whole genome shotgun (WGS) entry which is preliminary data.</text>
</comment>
<dbReference type="EMBL" id="CAXAQS010000042">
    <property type="protein sequence ID" value="CAK9249758.1"/>
    <property type="molecule type" value="Genomic_DNA"/>
</dbReference>
<organism evidence="1 2">
    <name type="scientific">Sphagnum jensenii</name>
    <dbReference type="NCBI Taxonomy" id="128206"/>
    <lineage>
        <taxon>Eukaryota</taxon>
        <taxon>Viridiplantae</taxon>
        <taxon>Streptophyta</taxon>
        <taxon>Embryophyta</taxon>
        <taxon>Bryophyta</taxon>
        <taxon>Sphagnophytina</taxon>
        <taxon>Sphagnopsida</taxon>
        <taxon>Sphagnales</taxon>
        <taxon>Sphagnaceae</taxon>
        <taxon>Sphagnum</taxon>
    </lineage>
</organism>
<evidence type="ECO:0000313" key="1">
    <source>
        <dbReference type="EMBL" id="CAK9249758.1"/>
    </source>
</evidence>
<evidence type="ECO:0008006" key="3">
    <source>
        <dbReference type="Google" id="ProtNLM"/>
    </source>
</evidence>
<feature type="non-terminal residue" evidence="1">
    <location>
        <position position="1"/>
    </location>
</feature>